<feature type="transmembrane region" description="Helical" evidence="7">
    <location>
        <begin position="138"/>
        <end position="155"/>
    </location>
</feature>
<dbReference type="PANTHER" id="PTHR30193:SF37">
    <property type="entry name" value="INNER MEMBRANE ABC TRANSPORTER PERMEASE PROTEIN YCJO"/>
    <property type="match status" value="1"/>
</dbReference>
<dbReference type="InterPro" id="IPR051393">
    <property type="entry name" value="ABC_transporter_permease"/>
</dbReference>
<dbReference type="PROSITE" id="PS50928">
    <property type="entry name" value="ABC_TM1"/>
    <property type="match status" value="1"/>
</dbReference>
<keyword evidence="4 7" id="KW-0812">Transmembrane</keyword>
<reference evidence="10 11" key="1">
    <citation type="submission" date="2019-10" db="EMBL/GenBank/DDBJ databases">
        <title>Bifidobacterium from non-human primates.</title>
        <authorList>
            <person name="Modesto M."/>
        </authorList>
    </citation>
    <scope>NUCLEOTIDE SEQUENCE [LARGE SCALE GENOMIC DNA]</scope>
    <source>
        <strain evidence="10 11">TREC</strain>
    </source>
</reference>
<gene>
    <name evidence="10" type="ORF">GFD22_09010</name>
</gene>
<keyword evidence="2 7" id="KW-0813">Transport</keyword>
<keyword evidence="11" id="KW-1185">Reference proteome</keyword>
<feature type="domain" description="ABC transmembrane type-1" evidence="9">
    <location>
        <begin position="101"/>
        <end position="314"/>
    </location>
</feature>
<feature type="transmembrane region" description="Helical" evidence="7">
    <location>
        <begin position="105"/>
        <end position="126"/>
    </location>
</feature>
<feature type="region of interest" description="Disordered" evidence="8">
    <location>
        <begin position="1"/>
        <end position="23"/>
    </location>
</feature>
<sequence length="323" mass="35913">MSHSATSVAGRKPTNGGAKVIGSDNSKELNRAFQTVHRRNIRNGLIFIAPNFVGFAVLILAPVCSMFYIAFSEWSAFGDPTFNGLANWKRLAKDDLFWASFWQTLYYAVVHIPLTLAIAFGLAVLLNTKLKGRAFFRTAAYFPYITSIVAAAQVWNMMFDPNSGPINQFIRVFTGGAAPGWLSTTQWAMPAVIVVGTWREVGYFMILLLAGLQTIPTELYEAARVDGANGWQQFWKITVPMMRPTLFFVLVTMTIGSFRVLDLTLVMTAGGPGTSTMVIAQYAYRVAFEEQEFGYSSSVSLVLFAMCMIVTIIQFVYNNIKEK</sequence>
<proteinExistence type="inferred from homology"/>
<evidence type="ECO:0000256" key="7">
    <source>
        <dbReference type="RuleBase" id="RU363032"/>
    </source>
</evidence>
<comment type="caution">
    <text evidence="10">The sequence shown here is derived from an EMBL/GenBank/DDBJ whole genome shotgun (WGS) entry which is preliminary data.</text>
</comment>
<evidence type="ECO:0000256" key="5">
    <source>
        <dbReference type="ARBA" id="ARBA00022989"/>
    </source>
</evidence>
<feature type="transmembrane region" description="Helical" evidence="7">
    <location>
        <begin position="293"/>
        <end position="317"/>
    </location>
</feature>
<evidence type="ECO:0000259" key="9">
    <source>
        <dbReference type="PROSITE" id="PS50928"/>
    </source>
</evidence>
<dbReference type="Gene3D" id="1.10.3720.10">
    <property type="entry name" value="MetI-like"/>
    <property type="match status" value="1"/>
</dbReference>
<keyword evidence="6 7" id="KW-0472">Membrane</keyword>
<keyword evidence="3" id="KW-1003">Cell membrane</keyword>
<dbReference type="CDD" id="cd06261">
    <property type="entry name" value="TM_PBP2"/>
    <property type="match status" value="1"/>
</dbReference>
<organism evidence="10 11">
    <name type="scientific">Bifidobacterium avesanii</name>
    <dbReference type="NCBI Taxonomy" id="1798157"/>
    <lineage>
        <taxon>Bacteria</taxon>
        <taxon>Bacillati</taxon>
        <taxon>Actinomycetota</taxon>
        <taxon>Actinomycetes</taxon>
        <taxon>Bifidobacteriales</taxon>
        <taxon>Bifidobacteriaceae</taxon>
        <taxon>Bifidobacterium</taxon>
    </lineage>
</organism>
<evidence type="ECO:0000256" key="4">
    <source>
        <dbReference type="ARBA" id="ARBA00022692"/>
    </source>
</evidence>
<dbReference type="GO" id="GO:0005886">
    <property type="term" value="C:plasma membrane"/>
    <property type="evidence" value="ECO:0007669"/>
    <property type="project" value="UniProtKB-SubCell"/>
</dbReference>
<evidence type="ECO:0000256" key="6">
    <source>
        <dbReference type="ARBA" id="ARBA00023136"/>
    </source>
</evidence>
<feature type="transmembrane region" description="Helical" evidence="7">
    <location>
        <begin position="246"/>
        <end position="267"/>
    </location>
</feature>
<dbReference type="AlphaFoldDB" id="A0A7K3TLF1"/>
<dbReference type="GO" id="GO:0055085">
    <property type="term" value="P:transmembrane transport"/>
    <property type="evidence" value="ECO:0007669"/>
    <property type="project" value="InterPro"/>
</dbReference>
<comment type="similarity">
    <text evidence="7">Belongs to the binding-protein-dependent transport system permease family.</text>
</comment>
<feature type="transmembrane region" description="Helical" evidence="7">
    <location>
        <begin position="45"/>
        <end position="71"/>
    </location>
</feature>
<evidence type="ECO:0000256" key="1">
    <source>
        <dbReference type="ARBA" id="ARBA00004651"/>
    </source>
</evidence>
<name>A0A7K3TLF1_9BIFI</name>
<evidence type="ECO:0000256" key="8">
    <source>
        <dbReference type="SAM" id="MobiDB-lite"/>
    </source>
</evidence>
<accession>A0A7K3TLF1</accession>
<dbReference type="RefSeq" id="WP_152350861.1">
    <property type="nucleotide sequence ID" value="NZ_WBSN01000016.1"/>
</dbReference>
<evidence type="ECO:0000256" key="3">
    <source>
        <dbReference type="ARBA" id="ARBA00022475"/>
    </source>
</evidence>
<dbReference type="InterPro" id="IPR000515">
    <property type="entry name" value="MetI-like"/>
</dbReference>
<dbReference type="EMBL" id="WHZY01000016">
    <property type="protein sequence ID" value="NEG79103.1"/>
    <property type="molecule type" value="Genomic_DNA"/>
</dbReference>
<feature type="transmembrane region" description="Helical" evidence="7">
    <location>
        <begin position="187"/>
        <end position="210"/>
    </location>
</feature>
<dbReference type="Proteomes" id="UP000469763">
    <property type="component" value="Unassembled WGS sequence"/>
</dbReference>
<keyword evidence="5 7" id="KW-1133">Transmembrane helix</keyword>
<dbReference type="SUPFAM" id="SSF161098">
    <property type="entry name" value="MetI-like"/>
    <property type="match status" value="1"/>
</dbReference>
<dbReference type="OrthoDB" id="3238099at2"/>
<evidence type="ECO:0000256" key="2">
    <source>
        <dbReference type="ARBA" id="ARBA00022448"/>
    </source>
</evidence>
<evidence type="ECO:0000313" key="11">
    <source>
        <dbReference type="Proteomes" id="UP000469763"/>
    </source>
</evidence>
<comment type="subcellular location">
    <subcellularLocation>
        <location evidence="1 7">Cell membrane</location>
        <topology evidence="1 7">Multi-pass membrane protein</topology>
    </subcellularLocation>
</comment>
<dbReference type="Pfam" id="PF00528">
    <property type="entry name" value="BPD_transp_1"/>
    <property type="match status" value="1"/>
</dbReference>
<protein>
    <submittedName>
        <fullName evidence="10">ABC transporter permease subunit</fullName>
    </submittedName>
</protein>
<dbReference type="PANTHER" id="PTHR30193">
    <property type="entry name" value="ABC TRANSPORTER PERMEASE PROTEIN"/>
    <property type="match status" value="1"/>
</dbReference>
<dbReference type="InterPro" id="IPR035906">
    <property type="entry name" value="MetI-like_sf"/>
</dbReference>
<evidence type="ECO:0000313" key="10">
    <source>
        <dbReference type="EMBL" id="NEG79103.1"/>
    </source>
</evidence>